<dbReference type="InterPro" id="IPR000477">
    <property type="entry name" value="RT_dom"/>
</dbReference>
<dbReference type="CDD" id="cd09275">
    <property type="entry name" value="RNase_HI_RT_DIRS1"/>
    <property type="match status" value="1"/>
</dbReference>
<evidence type="ECO:0000259" key="1">
    <source>
        <dbReference type="PROSITE" id="PS50878"/>
    </source>
</evidence>
<dbReference type="Proteomes" id="UP000046392">
    <property type="component" value="Unplaced"/>
</dbReference>
<dbReference type="Gene3D" id="3.10.10.10">
    <property type="entry name" value="HIV Type 1 Reverse Transcriptase, subunit A, domain 1"/>
    <property type="match status" value="1"/>
</dbReference>
<dbReference type="GO" id="GO:0006259">
    <property type="term" value="P:DNA metabolic process"/>
    <property type="evidence" value="ECO:0007669"/>
    <property type="project" value="UniProtKB-ARBA"/>
</dbReference>
<evidence type="ECO:0000313" key="3">
    <source>
        <dbReference type="WBParaSite" id="SPAL_0000253000.1"/>
    </source>
</evidence>
<dbReference type="Gene3D" id="3.30.420.10">
    <property type="entry name" value="Ribonuclease H-like superfamily/Ribonuclease H"/>
    <property type="match status" value="1"/>
</dbReference>
<keyword evidence="2" id="KW-1185">Reference proteome</keyword>
<name>A0A0N5B908_STREA</name>
<proteinExistence type="predicted"/>
<dbReference type="GO" id="GO:0003676">
    <property type="term" value="F:nucleic acid binding"/>
    <property type="evidence" value="ECO:0007669"/>
    <property type="project" value="InterPro"/>
</dbReference>
<dbReference type="InterPro" id="IPR052055">
    <property type="entry name" value="Hepadnavirus_pol/RT"/>
</dbReference>
<dbReference type="PANTHER" id="PTHR33050:SF7">
    <property type="entry name" value="RIBONUCLEASE H"/>
    <property type="match status" value="1"/>
</dbReference>
<evidence type="ECO:0000313" key="2">
    <source>
        <dbReference type="Proteomes" id="UP000046392"/>
    </source>
</evidence>
<sequence length="835" mass="95432">MDSEDEHVEEIVLPNEEVLDFATPDVEEIPSVRECNQELIANTLADWDLILPSAKQYPINPVTASVMATWIHRGRMTKDEVQILNEKYGVVSVKQDGGANDLSLAFSAPLMNRFFFGAVVGSPQHRTTERQLVTIHEMVLQVAGHLANIASKIDDNSIMDEFKLVMRLNANVNAHIRDFRRQNILSLFKTKKGGRVPNILGGQTATEFVELNGLRRLNLLPQFMGTAMGLHGPLEDNLSLIPARKKRFFDATNTPGRNNGNQQNHDNHKGYVLNKKFPHLNLEGWKTLTTDFYVLSIVVGYKLPFKDNILPPKHIDSREYVVKKEEITFLDSFTVGMVQQGIIRKISVGDVKFVSPIFLVPKKESYRPILDCRKLNSYLTVEHFQLEDIQVISKLAGKNFYQLSFDLEQAYYTIPICAQHQGYLSFYFKGEYFAYTRLVMGLSSSPFIFTRLSSVIMRHMREEFPEIVSLRYLDDFYMCGPSSISLQLCGEYFSALMTKLGYTINYAKSVTTPTKSLDHLGFNIDLERYRIFLKHDRATRYYTEAIELLNYHRVTAKRFASFLGRVTSCLPCIDDLLLHLRLLQRALTQALKGTMNYNRYVNLTEECKNKIRLLAQLFLKNDGRSMAPKPEYARSIDVFTDASQLAWGVVLRGIRNHEDLTFNGFFREHELPLSINAKELIAIRIGLQIATSYKGIDDTKIRLYTDSMVALQSLDKQGTTKNMFNHQQVEYILSSFPDLVRFHVTSEENPADSPSRMLTNPNDICVGEGLRHRLISKYNIQHDLFASEGNSITPSFSLNAFNEDWCKFDVNVFAFPPPVIANKVIHVLHNGFYNP</sequence>
<dbReference type="InterPro" id="IPR036397">
    <property type="entry name" value="RNaseH_sf"/>
</dbReference>
<dbReference type="PROSITE" id="PS50878">
    <property type="entry name" value="RT_POL"/>
    <property type="match status" value="1"/>
</dbReference>
<dbReference type="InterPro" id="IPR043128">
    <property type="entry name" value="Rev_trsase/Diguanyl_cyclase"/>
</dbReference>
<dbReference type="STRING" id="174720.A0A0N5B908"/>
<organism evidence="2 3">
    <name type="scientific">Strongyloides papillosus</name>
    <name type="common">Intestinal threadworm</name>
    <dbReference type="NCBI Taxonomy" id="174720"/>
    <lineage>
        <taxon>Eukaryota</taxon>
        <taxon>Metazoa</taxon>
        <taxon>Ecdysozoa</taxon>
        <taxon>Nematoda</taxon>
        <taxon>Chromadorea</taxon>
        <taxon>Rhabditida</taxon>
        <taxon>Tylenchina</taxon>
        <taxon>Panagrolaimomorpha</taxon>
        <taxon>Strongyloidoidea</taxon>
        <taxon>Strongyloididae</taxon>
        <taxon>Strongyloides</taxon>
    </lineage>
</organism>
<feature type="domain" description="Reverse transcriptase" evidence="1">
    <location>
        <begin position="341"/>
        <end position="524"/>
    </location>
</feature>
<dbReference type="Gene3D" id="3.30.70.270">
    <property type="match status" value="1"/>
</dbReference>
<reference evidence="3" key="1">
    <citation type="submission" date="2017-02" db="UniProtKB">
        <authorList>
            <consortium name="WormBaseParasite"/>
        </authorList>
    </citation>
    <scope>IDENTIFICATION</scope>
</reference>
<dbReference type="PANTHER" id="PTHR33050">
    <property type="entry name" value="REVERSE TRANSCRIPTASE DOMAIN-CONTAINING PROTEIN"/>
    <property type="match status" value="1"/>
</dbReference>
<dbReference type="InterPro" id="IPR043502">
    <property type="entry name" value="DNA/RNA_pol_sf"/>
</dbReference>
<dbReference type="SUPFAM" id="SSF56672">
    <property type="entry name" value="DNA/RNA polymerases"/>
    <property type="match status" value="1"/>
</dbReference>
<protein>
    <submittedName>
        <fullName evidence="3">Reverse transcriptase domain-containing protein</fullName>
    </submittedName>
</protein>
<dbReference type="Pfam" id="PF00078">
    <property type="entry name" value="RVT_1"/>
    <property type="match status" value="1"/>
</dbReference>
<dbReference type="WBParaSite" id="SPAL_0000253000.1">
    <property type="protein sequence ID" value="SPAL_0000253000.1"/>
    <property type="gene ID" value="SPAL_0000253000"/>
</dbReference>
<accession>A0A0N5B908</accession>
<dbReference type="AlphaFoldDB" id="A0A0N5B908"/>